<dbReference type="OrthoDB" id="71298at2759"/>
<dbReference type="EMBL" id="BSXT01000005">
    <property type="protein sequence ID" value="GMF14549.1"/>
    <property type="molecule type" value="Genomic_DNA"/>
</dbReference>
<sequence>MWEHMDAICGILDVMAEDPDDAFEGKHIYGDPAYGCGAYMCSPTTITGGSSARFNSNVSSVREWVEWGFGRLKILWEFLNWDKKQRVRQAPVGRNFVVGVLLLNYDTCLQPLGNQISMYFGLRPPPIDYYLQLNQAERQT</sequence>
<name>A0A9W6THW4_9STRA</name>
<keyword evidence="2" id="KW-1185">Reference proteome</keyword>
<accession>A0A9W6THW4</accession>
<evidence type="ECO:0000313" key="2">
    <source>
        <dbReference type="Proteomes" id="UP001165121"/>
    </source>
</evidence>
<gene>
    <name evidence="1" type="ORF">Pfra01_000009700</name>
</gene>
<protein>
    <submittedName>
        <fullName evidence="1">Unnamed protein product</fullName>
    </submittedName>
</protein>
<comment type="caution">
    <text evidence="1">The sequence shown here is derived from an EMBL/GenBank/DDBJ whole genome shotgun (WGS) entry which is preliminary data.</text>
</comment>
<reference evidence="1" key="1">
    <citation type="submission" date="2023-04" db="EMBL/GenBank/DDBJ databases">
        <title>Phytophthora fragariaefolia NBRC 109709.</title>
        <authorList>
            <person name="Ichikawa N."/>
            <person name="Sato H."/>
            <person name="Tonouchi N."/>
        </authorList>
    </citation>
    <scope>NUCLEOTIDE SEQUENCE</scope>
    <source>
        <strain evidence="1">NBRC 109709</strain>
    </source>
</reference>
<proteinExistence type="predicted"/>
<dbReference type="AlphaFoldDB" id="A0A9W6THW4"/>
<dbReference type="Proteomes" id="UP001165121">
    <property type="component" value="Unassembled WGS sequence"/>
</dbReference>
<organism evidence="1 2">
    <name type="scientific">Phytophthora fragariaefolia</name>
    <dbReference type="NCBI Taxonomy" id="1490495"/>
    <lineage>
        <taxon>Eukaryota</taxon>
        <taxon>Sar</taxon>
        <taxon>Stramenopiles</taxon>
        <taxon>Oomycota</taxon>
        <taxon>Peronosporomycetes</taxon>
        <taxon>Peronosporales</taxon>
        <taxon>Peronosporaceae</taxon>
        <taxon>Phytophthora</taxon>
    </lineage>
</organism>
<evidence type="ECO:0000313" key="1">
    <source>
        <dbReference type="EMBL" id="GMF14549.1"/>
    </source>
</evidence>